<feature type="compositionally biased region" description="Basic and acidic residues" evidence="1">
    <location>
        <begin position="1"/>
        <end position="18"/>
    </location>
</feature>
<accession>A0ABP7ARP8</accession>
<comment type="caution">
    <text evidence="2">The sequence shown here is derived from an EMBL/GenBank/DDBJ whole genome shotgun (WGS) entry which is preliminary data.</text>
</comment>
<gene>
    <name evidence="2" type="ORF">GCM10022223_66380</name>
</gene>
<evidence type="ECO:0000313" key="2">
    <source>
        <dbReference type="EMBL" id="GAA3638163.1"/>
    </source>
</evidence>
<reference evidence="3" key="1">
    <citation type="journal article" date="2019" name="Int. J. Syst. Evol. Microbiol.">
        <title>The Global Catalogue of Microorganisms (GCM) 10K type strain sequencing project: providing services to taxonomists for standard genome sequencing and annotation.</title>
        <authorList>
            <consortium name="The Broad Institute Genomics Platform"/>
            <consortium name="The Broad Institute Genome Sequencing Center for Infectious Disease"/>
            <person name="Wu L."/>
            <person name="Ma J."/>
        </authorList>
    </citation>
    <scope>NUCLEOTIDE SEQUENCE [LARGE SCALE GENOMIC DNA]</scope>
    <source>
        <strain evidence="3">JCM 16902</strain>
    </source>
</reference>
<keyword evidence="3" id="KW-1185">Reference proteome</keyword>
<protein>
    <submittedName>
        <fullName evidence="2">Uncharacterized protein</fullName>
    </submittedName>
</protein>
<dbReference type="Proteomes" id="UP001501074">
    <property type="component" value="Unassembled WGS sequence"/>
</dbReference>
<dbReference type="EMBL" id="BAAAZO010000012">
    <property type="protein sequence ID" value="GAA3638163.1"/>
    <property type="molecule type" value="Genomic_DNA"/>
</dbReference>
<evidence type="ECO:0000313" key="3">
    <source>
        <dbReference type="Proteomes" id="UP001501074"/>
    </source>
</evidence>
<dbReference type="RefSeq" id="WP_231481494.1">
    <property type="nucleotide sequence ID" value="NZ_BAAAZO010000012.1"/>
</dbReference>
<feature type="region of interest" description="Disordered" evidence="1">
    <location>
        <begin position="1"/>
        <end position="26"/>
    </location>
</feature>
<name>A0ABP7ARP8_9ACTN</name>
<evidence type="ECO:0000256" key="1">
    <source>
        <dbReference type="SAM" id="MobiDB-lite"/>
    </source>
</evidence>
<organism evidence="2 3">
    <name type="scientific">Kineosporia mesophila</name>
    <dbReference type="NCBI Taxonomy" id="566012"/>
    <lineage>
        <taxon>Bacteria</taxon>
        <taxon>Bacillati</taxon>
        <taxon>Actinomycetota</taxon>
        <taxon>Actinomycetes</taxon>
        <taxon>Kineosporiales</taxon>
        <taxon>Kineosporiaceae</taxon>
        <taxon>Kineosporia</taxon>
    </lineage>
</organism>
<proteinExistence type="predicted"/>
<sequence>MTDEPWRQGYPRDRRSESQRQQAASSPFGDFEFVAGRVVARATGARVWIWDDNSQPKMPDLRIQYPHAPELDGYGEVVMAVNADHAALDRKLAGGGSLRRESSLQWGWFLTLSPKIRLDRDWKAIVASLAELERQGFDSPTFLPIDPETGSVELLALLDLGVTEIASAASNQALSGIVELFTPPWGGKVAPDWEGFQSWLANFLTSNTVANKREKLAATGTPQRHLFVGISSAMPWAVLHALDYPSIGLPLFVPQLPDELTHLWLMGLPAPSRCISWWPDRFWFDPQSRWATL</sequence>